<dbReference type="EMBL" id="JAIWYP010000006">
    <property type="protein sequence ID" value="KAH3805817.1"/>
    <property type="molecule type" value="Genomic_DNA"/>
</dbReference>
<comment type="caution">
    <text evidence="1">The sequence shown here is derived from an EMBL/GenBank/DDBJ whole genome shotgun (WGS) entry which is preliminary data.</text>
</comment>
<protein>
    <submittedName>
        <fullName evidence="1">Uncharacterized protein</fullName>
    </submittedName>
</protein>
<organism evidence="1 2">
    <name type="scientific">Dreissena polymorpha</name>
    <name type="common">Zebra mussel</name>
    <name type="synonym">Mytilus polymorpha</name>
    <dbReference type="NCBI Taxonomy" id="45954"/>
    <lineage>
        <taxon>Eukaryota</taxon>
        <taxon>Metazoa</taxon>
        <taxon>Spiralia</taxon>
        <taxon>Lophotrochozoa</taxon>
        <taxon>Mollusca</taxon>
        <taxon>Bivalvia</taxon>
        <taxon>Autobranchia</taxon>
        <taxon>Heteroconchia</taxon>
        <taxon>Euheterodonta</taxon>
        <taxon>Imparidentia</taxon>
        <taxon>Neoheterodontei</taxon>
        <taxon>Myida</taxon>
        <taxon>Dreissenoidea</taxon>
        <taxon>Dreissenidae</taxon>
        <taxon>Dreissena</taxon>
    </lineage>
</organism>
<reference evidence="1" key="2">
    <citation type="submission" date="2020-11" db="EMBL/GenBank/DDBJ databases">
        <authorList>
            <person name="McCartney M.A."/>
            <person name="Auch B."/>
            <person name="Kono T."/>
            <person name="Mallez S."/>
            <person name="Becker A."/>
            <person name="Gohl D.M."/>
            <person name="Silverstein K.A.T."/>
            <person name="Koren S."/>
            <person name="Bechman K.B."/>
            <person name="Herman A."/>
            <person name="Abrahante J.E."/>
            <person name="Garbe J."/>
        </authorList>
    </citation>
    <scope>NUCLEOTIDE SEQUENCE</scope>
    <source>
        <strain evidence="1">Duluth1</strain>
        <tissue evidence="1">Whole animal</tissue>
    </source>
</reference>
<reference evidence="1" key="1">
    <citation type="journal article" date="2019" name="bioRxiv">
        <title>The Genome of the Zebra Mussel, Dreissena polymorpha: A Resource for Invasive Species Research.</title>
        <authorList>
            <person name="McCartney M.A."/>
            <person name="Auch B."/>
            <person name="Kono T."/>
            <person name="Mallez S."/>
            <person name="Zhang Y."/>
            <person name="Obille A."/>
            <person name="Becker A."/>
            <person name="Abrahante J.E."/>
            <person name="Garbe J."/>
            <person name="Badalamenti J.P."/>
            <person name="Herman A."/>
            <person name="Mangelson H."/>
            <person name="Liachko I."/>
            <person name="Sullivan S."/>
            <person name="Sone E.D."/>
            <person name="Koren S."/>
            <person name="Silverstein K.A.T."/>
            <person name="Beckman K.B."/>
            <person name="Gohl D.M."/>
        </authorList>
    </citation>
    <scope>NUCLEOTIDE SEQUENCE</scope>
    <source>
        <strain evidence="1">Duluth1</strain>
        <tissue evidence="1">Whole animal</tissue>
    </source>
</reference>
<proteinExistence type="predicted"/>
<accession>A0A9D4G1G6</accession>
<dbReference type="Proteomes" id="UP000828390">
    <property type="component" value="Unassembled WGS sequence"/>
</dbReference>
<dbReference type="AlphaFoldDB" id="A0A9D4G1G6"/>
<keyword evidence="2" id="KW-1185">Reference proteome</keyword>
<name>A0A9D4G1G6_DREPO</name>
<gene>
    <name evidence="1" type="ORF">DPMN_134126</name>
</gene>
<evidence type="ECO:0000313" key="1">
    <source>
        <dbReference type="EMBL" id="KAH3805817.1"/>
    </source>
</evidence>
<evidence type="ECO:0000313" key="2">
    <source>
        <dbReference type="Proteomes" id="UP000828390"/>
    </source>
</evidence>
<sequence>MMEKGPWSCGSIEHSRQGGQNLMTLMGKGPWSCGSMEHSGQGGQNLMTLNKCHLLYRYHLFNW</sequence>